<proteinExistence type="predicted"/>
<name>A0A8A2VH86_9EURY</name>
<feature type="transmembrane region" description="Helical" evidence="1">
    <location>
        <begin position="30"/>
        <end position="51"/>
    </location>
</feature>
<organism evidence="2 3">
    <name type="scientific">Haloterrigena alkaliphila</name>
    <dbReference type="NCBI Taxonomy" id="2816475"/>
    <lineage>
        <taxon>Archaea</taxon>
        <taxon>Methanobacteriati</taxon>
        <taxon>Methanobacteriota</taxon>
        <taxon>Stenosarchaea group</taxon>
        <taxon>Halobacteria</taxon>
        <taxon>Halobacteriales</taxon>
        <taxon>Natrialbaceae</taxon>
        <taxon>Haloterrigena</taxon>
    </lineage>
</organism>
<keyword evidence="1" id="KW-0812">Transmembrane</keyword>
<evidence type="ECO:0000313" key="3">
    <source>
        <dbReference type="Proteomes" id="UP000663203"/>
    </source>
</evidence>
<reference evidence="2 3" key="1">
    <citation type="submission" date="2021-03" db="EMBL/GenBank/DDBJ databases">
        <title>Haloterrigena longa sp. nov. and Haloterrigena limicola sp. nov., extremely halophilic archaea isolated from a salt lake.</title>
        <authorList>
            <person name="Henglin C."/>
        </authorList>
    </citation>
    <scope>NUCLEOTIDE SEQUENCE [LARGE SCALE GENOMIC DNA]</scope>
    <source>
        <strain evidence="2 3">KZCA68</strain>
    </source>
</reference>
<evidence type="ECO:0000256" key="1">
    <source>
        <dbReference type="SAM" id="Phobius"/>
    </source>
</evidence>
<sequence length="84" mass="8337">MTGLEILVLIAVLVGVLIAAVLVRALAPFIVNAVVGLLVLFLGHTVFGLAIAVTPVVLVIVALGGVLGAIAVIAFALLGVAFVP</sequence>
<feature type="transmembrane region" description="Helical" evidence="1">
    <location>
        <begin position="57"/>
        <end position="83"/>
    </location>
</feature>
<evidence type="ECO:0000313" key="2">
    <source>
        <dbReference type="EMBL" id="QSX00882.1"/>
    </source>
</evidence>
<keyword evidence="3" id="KW-1185">Reference proteome</keyword>
<accession>A0A8A2VH86</accession>
<dbReference type="RefSeq" id="WP_207290598.1">
    <property type="nucleotide sequence ID" value="NZ_CP071462.1"/>
</dbReference>
<feature type="transmembrane region" description="Helical" evidence="1">
    <location>
        <begin position="6"/>
        <end position="23"/>
    </location>
</feature>
<protein>
    <recommendedName>
        <fullName evidence="4">SigmaK-factor processing regulatory protein BofA</fullName>
    </recommendedName>
</protein>
<dbReference type="GeneID" id="63187231"/>
<dbReference type="AlphaFoldDB" id="A0A8A2VH86"/>
<keyword evidence="1" id="KW-0472">Membrane</keyword>
<dbReference type="Proteomes" id="UP000663203">
    <property type="component" value="Chromosome"/>
</dbReference>
<evidence type="ECO:0008006" key="4">
    <source>
        <dbReference type="Google" id="ProtNLM"/>
    </source>
</evidence>
<dbReference type="KEGG" id="hakz:J0X25_07960"/>
<gene>
    <name evidence="2" type="ORF">J0X25_07960</name>
</gene>
<keyword evidence="1" id="KW-1133">Transmembrane helix</keyword>
<dbReference type="EMBL" id="CP071462">
    <property type="protein sequence ID" value="QSX00882.1"/>
    <property type="molecule type" value="Genomic_DNA"/>
</dbReference>